<name>A0ABY4S264_9BACL</name>
<evidence type="ECO:0000313" key="2">
    <source>
        <dbReference type="EMBL" id="UQZ87427.1"/>
    </source>
</evidence>
<gene>
    <name evidence="2" type="primary">gerPC_2</name>
    <name evidence="2" type="ORF">SK3146_06724</name>
</gene>
<dbReference type="EMBL" id="CP027059">
    <property type="protein sequence ID" value="UQZ87427.1"/>
    <property type="molecule type" value="Genomic_DNA"/>
</dbReference>
<evidence type="ECO:0000313" key="3">
    <source>
        <dbReference type="Proteomes" id="UP001057134"/>
    </source>
</evidence>
<reference evidence="2" key="2">
    <citation type="journal article" date="2021" name="J Anim Sci Technol">
        <title>Complete genome sequence of Paenibacillus konkukensis sp. nov. SK3146 as a potential probiotic strain.</title>
        <authorList>
            <person name="Jung H.I."/>
            <person name="Park S."/>
            <person name="Niu K.M."/>
            <person name="Lee S.W."/>
            <person name="Kothari D."/>
            <person name="Yi K.J."/>
            <person name="Kim S.K."/>
        </authorList>
    </citation>
    <scope>NUCLEOTIDE SEQUENCE</scope>
    <source>
        <strain evidence="2">SK3146</strain>
    </source>
</reference>
<organism evidence="2 3">
    <name type="scientific">Paenibacillus konkukensis</name>
    <dbReference type="NCBI Taxonomy" id="2020716"/>
    <lineage>
        <taxon>Bacteria</taxon>
        <taxon>Bacillati</taxon>
        <taxon>Bacillota</taxon>
        <taxon>Bacilli</taxon>
        <taxon>Bacillales</taxon>
        <taxon>Paenibacillaceae</taxon>
        <taxon>Paenibacillus</taxon>
    </lineage>
</organism>
<keyword evidence="3" id="KW-1185">Reference proteome</keyword>
<accession>A0ABY4S264</accession>
<protein>
    <submittedName>
        <fullName evidence="2">Spore germination protein GerPC</fullName>
    </submittedName>
</protein>
<reference evidence="2" key="1">
    <citation type="submission" date="2018-02" db="EMBL/GenBank/DDBJ databases">
        <authorList>
            <person name="Kim S.-K."/>
            <person name="Jung H.-I."/>
            <person name="Lee S.-W."/>
        </authorList>
    </citation>
    <scope>NUCLEOTIDE SEQUENCE</scope>
    <source>
        <strain evidence="2">SK3146</strain>
    </source>
</reference>
<dbReference type="Pfam" id="PF10737">
    <property type="entry name" value="GerPC"/>
    <property type="match status" value="1"/>
</dbReference>
<proteinExistence type="predicted"/>
<sequence>MMNTWYQWTQYVGQLHSQIHKQSLQLAELEKALKSLQAEVASLKEQKQIHIDKIEYKFDQLKVEKLDGTLNIGITPQQIEDLAVDADAAAQKGEEPVKPSSELNSVLQKELGRYLNEEVPNHIEVLQKQLGLELDSWHRQMILQDLGKQTEQRMHFYLQQMEPGATTDQLSSIKDSVLFRTKNDIKKAIDHYFSKLPKKDVNGS</sequence>
<keyword evidence="1" id="KW-0175">Coiled coil</keyword>
<dbReference type="RefSeq" id="WP_249866522.1">
    <property type="nucleotide sequence ID" value="NZ_CP027059.1"/>
</dbReference>
<evidence type="ECO:0000256" key="1">
    <source>
        <dbReference type="SAM" id="Coils"/>
    </source>
</evidence>
<dbReference type="Proteomes" id="UP001057134">
    <property type="component" value="Chromosome"/>
</dbReference>
<dbReference type="InterPro" id="IPR019673">
    <property type="entry name" value="Spore_germination_GerPC"/>
</dbReference>
<feature type="coiled-coil region" evidence="1">
    <location>
        <begin position="19"/>
        <end position="53"/>
    </location>
</feature>